<proteinExistence type="predicted"/>
<dbReference type="AlphaFoldDB" id="A0A1B7YCP7"/>
<comment type="caution">
    <text evidence="1">The sequence shown here is derived from an EMBL/GenBank/DDBJ whole genome shotgun (WGS) entry which is preliminary data.</text>
</comment>
<dbReference type="KEGG" id="chig:CH63R_05553"/>
<dbReference type="Proteomes" id="UP000092177">
    <property type="component" value="Chromosome 4"/>
</dbReference>
<dbReference type="VEuPathDB" id="FungiDB:CH63R_05553"/>
<name>A0A1B7YCP7_COLHI</name>
<dbReference type="EMBL" id="LTAN01000004">
    <property type="protein sequence ID" value="OBR09861.1"/>
    <property type="molecule type" value="Genomic_DNA"/>
</dbReference>
<evidence type="ECO:0000313" key="1">
    <source>
        <dbReference type="EMBL" id="OBR09861.1"/>
    </source>
</evidence>
<reference evidence="2" key="1">
    <citation type="journal article" date="2017" name="BMC Genomics">
        <title>Gapless genome assembly of Colletotrichum higginsianum reveals chromosome structure and association of transposable elements with secondary metabolite gene clusters.</title>
        <authorList>
            <person name="Dallery J.-F."/>
            <person name="Lapalu N."/>
            <person name="Zampounis A."/>
            <person name="Pigne S."/>
            <person name="Luyten I."/>
            <person name="Amselem J."/>
            <person name="Wittenberg A.H.J."/>
            <person name="Zhou S."/>
            <person name="de Queiroz M.V."/>
            <person name="Robin G.P."/>
            <person name="Auger A."/>
            <person name="Hainaut M."/>
            <person name="Henrissat B."/>
            <person name="Kim K.-T."/>
            <person name="Lee Y.-H."/>
            <person name="Lespinet O."/>
            <person name="Schwartz D.C."/>
            <person name="Thon M.R."/>
            <person name="O'Connell R.J."/>
        </authorList>
    </citation>
    <scope>NUCLEOTIDE SEQUENCE [LARGE SCALE GENOMIC DNA]</scope>
    <source>
        <strain evidence="2">IMI 349063</strain>
    </source>
</reference>
<keyword evidence="2" id="KW-1185">Reference proteome</keyword>
<gene>
    <name evidence="1" type="ORF">CH63R_05553</name>
</gene>
<evidence type="ECO:0000313" key="2">
    <source>
        <dbReference type="Proteomes" id="UP000092177"/>
    </source>
</evidence>
<organism evidence="1 2">
    <name type="scientific">Colletotrichum higginsianum (strain IMI 349063)</name>
    <name type="common">Crucifer anthracnose fungus</name>
    <dbReference type="NCBI Taxonomy" id="759273"/>
    <lineage>
        <taxon>Eukaryota</taxon>
        <taxon>Fungi</taxon>
        <taxon>Dikarya</taxon>
        <taxon>Ascomycota</taxon>
        <taxon>Pezizomycotina</taxon>
        <taxon>Sordariomycetes</taxon>
        <taxon>Hypocreomycetidae</taxon>
        <taxon>Glomerellales</taxon>
        <taxon>Glomerellaceae</taxon>
        <taxon>Colletotrichum</taxon>
        <taxon>Colletotrichum destructivum species complex</taxon>
    </lineage>
</organism>
<sequence length="134" mass="14700">MAAVKDLIGRLAELMVGREGGWRKKDGRHRGCVQVLVHCFWKGDGFEHVGSWLLDDVARCALGKAVRVAAKAGQVEEVEGGVTSHVRSIWEKACNLATWQRGNVTMVSRAARFMRGDNGTRPGLTGWLAGWLVD</sequence>
<dbReference type="GeneID" id="28864635"/>
<dbReference type="RefSeq" id="XP_018158378.1">
    <property type="nucleotide sequence ID" value="XM_018300528.1"/>
</dbReference>
<accession>A0A1B7YCP7</accession>
<protein>
    <submittedName>
        <fullName evidence="1">Uncharacterized protein</fullName>
    </submittedName>
</protein>